<feature type="domain" description="Extensin-like C-terminal" evidence="1">
    <location>
        <begin position="88"/>
        <end position="260"/>
    </location>
</feature>
<dbReference type="KEGG" id="orm:HTY61_00995"/>
<dbReference type="AlphaFoldDB" id="A0A6N1VM14"/>
<evidence type="ECO:0000313" key="3">
    <source>
        <dbReference type="Proteomes" id="UP000509367"/>
    </source>
</evidence>
<protein>
    <submittedName>
        <fullName evidence="2">Extensin family protein</fullName>
    </submittedName>
</protein>
<dbReference type="Pfam" id="PF06904">
    <property type="entry name" value="Extensin-like_C"/>
    <property type="match status" value="1"/>
</dbReference>
<dbReference type="EMBL" id="CP054836">
    <property type="protein sequence ID" value="QKV20472.1"/>
    <property type="molecule type" value="Genomic_DNA"/>
</dbReference>
<proteinExistence type="predicted"/>
<evidence type="ECO:0000313" key="2">
    <source>
        <dbReference type="EMBL" id="QKV20472.1"/>
    </source>
</evidence>
<reference evidence="2 3" key="1">
    <citation type="submission" date="2020-06" db="EMBL/GenBank/DDBJ databases">
        <title>Oricola thermophila sp. nov. isolated from a tidal sediments.</title>
        <authorList>
            <person name="Kwon K.K."/>
            <person name="Yang S.-H."/>
            <person name="Park M.-J."/>
        </authorList>
    </citation>
    <scope>NUCLEOTIDE SEQUENCE [LARGE SCALE GENOMIC DNA]</scope>
    <source>
        <strain evidence="2 3">MEBiC13590</strain>
    </source>
</reference>
<dbReference type="Proteomes" id="UP000509367">
    <property type="component" value="Chromosome"/>
</dbReference>
<gene>
    <name evidence="2" type="ORF">HTY61_00995</name>
</gene>
<dbReference type="InterPro" id="IPR009683">
    <property type="entry name" value="Extensin-like_C"/>
</dbReference>
<evidence type="ECO:0000259" key="1">
    <source>
        <dbReference type="Pfam" id="PF06904"/>
    </source>
</evidence>
<keyword evidence="3" id="KW-1185">Reference proteome</keyword>
<organism evidence="2 3">
    <name type="scientific">Oricola thermophila</name>
    <dbReference type="NCBI Taxonomy" id="2742145"/>
    <lineage>
        <taxon>Bacteria</taxon>
        <taxon>Pseudomonadati</taxon>
        <taxon>Pseudomonadota</taxon>
        <taxon>Alphaproteobacteria</taxon>
        <taxon>Hyphomicrobiales</taxon>
        <taxon>Ahrensiaceae</taxon>
        <taxon>Oricola</taxon>
    </lineage>
</organism>
<sequence length="261" mass="27988">MAEVPQPLPTYAQVAAASAQPTTMGVYSEPGPLPAGAVPVPSVAEPVQEAPQTAAIRPEPVTLGFPSVSLPRLDGGNSGGGMPAEEVACRKRLKRMGVSFTDLPRIRDSASCGIDWPVKVTTLGRSIKLTPAATLNCAMAEEAARWAQKDLAPAARTRYLSGVAEIRQMSSYSCRRIAGSRTFSEHSKGNALDIGAIRLKNGRVIVVHKPGLLAFRERSFLRSIRGQACDRFGTVLGPGYNRDHADHLHLDLKERSRTACH</sequence>
<name>A0A6N1VM14_9HYPH</name>
<accession>A0A6N1VM14</accession>